<dbReference type="AlphaFoldDB" id="A0ABD3ICM7"/>
<keyword evidence="3" id="KW-1185">Reference proteome</keyword>
<dbReference type="EMBL" id="JBJQOH010000001">
    <property type="protein sequence ID" value="KAL3701402.1"/>
    <property type="molecule type" value="Genomic_DNA"/>
</dbReference>
<accession>A0ABD3ICM7</accession>
<protein>
    <submittedName>
        <fullName evidence="2">Uncharacterized protein</fullName>
    </submittedName>
</protein>
<organism evidence="2 3">
    <name type="scientific">Riccia sorocarpa</name>
    <dbReference type="NCBI Taxonomy" id="122646"/>
    <lineage>
        <taxon>Eukaryota</taxon>
        <taxon>Viridiplantae</taxon>
        <taxon>Streptophyta</taxon>
        <taxon>Embryophyta</taxon>
        <taxon>Marchantiophyta</taxon>
        <taxon>Marchantiopsida</taxon>
        <taxon>Marchantiidae</taxon>
        <taxon>Marchantiales</taxon>
        <taxon>Ricciaceae</taxon>
        <taxon>Riccia</taxon>
    </lineage>
</organism>
<reference evidence="2 3" key="1">
    <citation type="submission" date="2024-09" db="EMBL/GenBank/DDBJ databases">
        <title>Chromosome-scale assembly of Riccia sorocarpa.</title>
        <authorList>
            <person name="Paukszto L."/>
        </authorList>
    </citation>
    <scope>NUCLEOTIDE SEQUENCE [LARGE SCALE GENOMIC DNA]</scope>
    <source>
        <strain evidence="2">LP-2024</strain>
        <tissue evidence="2">Aerial parts of the thallus</tissue>
    </source>
</reference>
<evidence type="ECO:0000313" key="3">
    <source>
        <dbReference type="Proteomes" id="UP001633002"/>
    </source>
</evidence>
<comment type="caution">
    <text evidence="2">The sequence shown here is derived from an EMBL/GenBank/DDBJ whole genome shotgun (WGS) entry which is preliminary data.</text>
</comment>
<feature type="region of interest" description="Disordered" evidence="1">
    <location>
        <begin position="159"/>
        <end position="203"/>
    </location>
</feature>
<evidence type="ECO:0000256" key="1">
    <source>
        <dbReference type="SAM" id="MobiDB-lite"/>
    </source>
</evidence>
<sequence length="203" mass="21362">MEILSRPSPALFFRFGRTTEKTQELMWAQNCWNCGARERVWLVPWEYNGKVAVGRLMPDVSFGQSTHSAEQLGATVSIPSSSRFFGQPSFFPGAFVAPSSHGYVAHGGGGVNPGPMFSSSHSLPIPIGCDFSGGPLQFAAGFGGGYGPVHSNVRSVPTAVRDEPGTSAAATAPQPSPPEENPAVNAQIDLTDSDVPVPTSRAT</sequence>
<proteinExistence type="predicted"/>
<evidence type="ECO:0000313" key="2">
    <source>
        <dbReference type="EMBL" id="KAL3701402.1"/>
    </source>
</evidence>
<name>A0ABD3ICM7_9MARC</name>
<gene>
    <name evidence="2" type="ORF">R1sor_019424</name>
</gene>
<dbReference type="Proteomes" id="UP001633002">
    <property type="component" value="Unassembled WGS sequence"/>
</dbReference>